<sequence length="315" mass="36020">MSSRSKRPEFNVGSNYELLHVIGEGAYGVVCAAIHKPTGQKIISILDIVRPESLGKFNEVYLVLELMEADLHGIIRSQRLSDDHCQYFIYQILRALKALHSANVLHRDLKPSNLLLNANCDLKVCDLGLARNANPSDEQSGFMTEYVATRWYRAPEIMLTFNVYTKAVDIWSVGCIMAEILDHDQLRLILEVLGTPRKDDLSSITSKRARKYIESLPYNKRVPFAQMFPNANPLALDLLEKMLTFNPSNRITVEEALRHPYMEPFHDPSDEPGADPIPDSFFDFDKQKDCLTKEELKVLIYQEAMQFSKIEKQEL</sequence>
<accession>A0A9N8VWJ9</accession>
<dbReference type="SUPFAM" id="SSF56112">
    <property type="entry name" value="Protein kinase-like (PK-like)"/>
    <property type="match status" value="1"/>
</dbReference>
<comment type="cofactor">
    <cofactor evidence="1">
        <name>Mg(2+)</name>
        <dbReference type="ChEBI" id="CHEBI:18420"/>
    </cofactor>
</comment>
<evidence type="ECO:0000256" key="1">
    <source>
        <dbReference type="ARBA" id="ARBA00001946"/>
    </source>
</evidence>
<dbReference type="PROSITE" id="PS00108">
    <property type="entry name" value="PROTEIN_KINASE_ST"/>
    <property type="match status" value="1"/>
</dbReference>
<dbReference type="InterPro" id="IPR000719">
    <property type="entry name" value="Prot_kinase_dom"/>
</dbReference>
<evidence type="ECO:0000256" key="3">
    <source>
        <dbReference type="ARBA" id="ARBA00022527"/>
    </source>
</evidence>
<dbReference type="Proteomes" id="UP000789739">
    <property type="component" value="Unassembled WGS sequence"/>
</dbReference>
<reference evidence="9" key="1">
    <citation type="submission" date="2021-06" db="EMBL/GenBank/DDBJ databases">
        <authorList>
            <person name="Kallberg Y."/>
            <person name="Tangrot J."/>
            <person name="Rosling A."/>
        </authorList>
    </citation>
    <scope>NUCLEOTIDE SEQUENCE</scope>
    <source>
        <strain evidence="9">BR232B</strain>
    </source>
</reference>
<dbReference type="EC" id="2.7.11.24" evidence="2"/>
<evidence type="ECO:0000259" key="8">
    <source>
        <dbReference type="PROSITE" id="PS50011"/>
    </source>
</evidence>
<dbReference type="OrthoDB" id="192887at2759"/>
<dbReference type="InterPro" id="IPR050117">
    <property type="entry name" value="MAPK"/>
</dbReference>
<feature type="domain" description="Protein kinase" evidence="8">
    <location>
        <begin position="1"/>
        <end position="262"/>
    </location>
</feature>
<dbReference type="GO" id="GO:0004707">
    <property type="term" value="F:MAP kinase activity"/>
    <property type="evidence" value="ECO:0007669"/>
    <property type="project" value="UniProtKB-EC"/>
</dbReference>
<organism evidence="9 10">
    <name type="scientific">Paraglomus brasilianum</name>
    <dbReference type="NCBI Taxonomy" id="144538"/>
    <lineage>
        <taxon>Eukaryota</taxon>
        <taxon>Fungi</taxon>
        <taxon>Fungi incertae sedis</taxon>
        <taxon>Mucoromycota</taxon>
        <taxon>Glomeromycotina</taxon>
        <taxon>Glomeromycetes</taxon>
        <taxon>Paraglomerales</taxon>
        <taxon>Paraglomeraceae</taxon>
        <taxon>Paraglomus</taxon>
    </lineage>
</organism>
<dbReference type="PROSITE" id="PS50011">
    <property type="entry name" value="PROTEIN_KINASE_DOM"/>
    <property type="match status" value="1"/>
</dbReference>
<keyword evidence="7" id="KW-0067">ATP-binding</keyword>
<dbReference type="SMART" id="SM00220">
    <property type="entry name" value="S_TKc"/>
    <property type="match status" value="1"/>
</dbReference>
<keyword evidence="5" id="KW-0547">Nucleotide-binding</keyword>
<dbReference type="Gene3D" id="3.30.200.20">
    <property type="entry name" value="Phosphorylase Kinase, domain 1"/>
    <property type="match status" value="2"/>
</dbReference>
<evidence type="ECO:0000256" key="4">
    <source>
        <dbReference type="ARBA" id="ARBA00022679"/>
    </source>
</evidence>
<evidence type="ECO:0000256" key="5">
    <source>
        <dbReference type="ARBA" id="ARBA00022741"/>
    </source>
</evidence>
<gene>
    <name evidence="9" type="ORF">PBRASI_LOCUS974</name>
</gene>
<dbReference type="FunFam" id="1.10.510.10:FF:000040">
    <property type="entry name" value="Mitogen-activated protein kinase"/>
    <property type="match status" value="1"/>
</dbReference>
<dbReference type="EMBL" id="CAJVPI010000056">
    <property type="protein sequence ID" value="CAG8468960.1"/>
    <property type="molecule type" value="Genomic_DNA"/>
</dbReference>
<keyword evidence="4" id="KW-0808">Transferase</keyword>
<comment type="caution">
    <text evidence="9">The sequence shown here is derived from an EMBL/GenBank/DDBJ whole genome shotgun (WGS) entry which is preliminary data.</text>
</comment>
<dbReference type="AlphaFoldDB" id="A0A9N8VWJ9"/>
<protein>
    <recommendedName>
        <fullName evidence="2">mitogen-activated protein kinase</fullName>
        <ecNumber evidence="2">2.7.11.24</ecNumber>
    </recommendedName>
</protein>
<dbReference type="PANTHER" id="PTHR24055">
    <property type="entry name" value="MITOGEN-ACTIVATED PROTEIN KINASE"/>
    <property type="match status" value="1"/>
</dbReference>
<evidence type="ECO:0000313" key="10">
    <source>
        <dbReference type="Proteomes" id="UP000789739"/>
    </source>
</evidence>
<dbReference type="Gene3D" id="1.10.510.10">
    <property type="entry name" value="Transferase(Phosphotransferase) domain 1"/>
    <property type="match status" value="1"/>
</dbReference>
<dbReference type="GO" id="GO:0005524">
    <property type="term" value="F:ATP binding"/>
    <property type="evidence" value="ECO:0007669"/>
    <property type="project" value="UniProtKB-KW"/>
</dbReference>
<dbReference type="InterPro" id="IPR008352">
    <property type="entry name" value="MAPK_HOG-like"/>
</dbReference>
<dbReference type="Pfam" id="PF00069">
    <property type="entry name" value="Pkinase"/>
    <property type="match status" value="1"/>
</dbReference>
<evidence type="ECO:0000256" key="2">
    <source>
        <dbReference type="ARBA" id="ARBA00012411"/>
    </source>
</evidence>
<evidence type="ECO:0000256" key="6">
    <source>
        <dbReference type="ARBA" id="ARBA00022777"/>
    </source>
</evidence>
<keyword evidence="3" id="KW-0723">Serine/threonine-protein kinase</keyword>
<name>A0A9N8VWJ9_9GLOM</name>
<keyword evidence="10" id="KW-1185">Reference proteome</keyword>
<evidence type="ECO:0000256" key="7">
    <source>
        <dbReference type="ARBA" id="ARBA00022840"/>
    </source>
</evidence>
<dbReference type="InterPro" id="IPR011009">
    <property type="entry name" value="Kinase-like_dom_sf"/>
</dbReference>
<proteinExistence type="predicted"/>
<dbReference type="InterPro" id="IPR008271">
    <property type="entry name" value="Ser/Thr_kinase_AS"/>
</dbReference>
<keyword evidence="6" id="KW-0418">Kinase</keyword>
<evidence type="ECO:0000313" key="9">
    <source>
        <dbReference type="EMBL" id="CAG8468960.1"/>
    </source>
</evidence>
<dbReference type="PRINTS" id="PR01773">
    <property type="entry name" value="P38MAPKINASE"/>
</dbReference>